<dbReference type="EMBL" id="NEVQ01000016">
    <property type="protein sequence ID" value="OZI54632.1"/>
    <property type="molecule type" value="Genomic_DNA"/>
</dbReference>
<dbReference type="Proteomes" id="UP000216885">
    <property type="component" value="Unassembled WGS sequence"/>
</dbReference>
<feature type="chain" id="PRO_5012989436" description="Peptidase inhibitor I78 family protein" evidence="2">
    <location>
        <begin position="21"/>
        <end position="109"/>
    </location>
</feature>
<dbReference type="PANTHER" id="PTHR39600:SF1">
    <property type="entry name" value="PEPTIDASE INHIBITOR I78 FAMILY PROTEIN"/>
    <property type="match status" value="1"/>
</dbReference>
<evidence type="ECO:0000256" key="2">
    <source>
        <dbReference type="SAM" id="SignalP"/>
    </source>
</evidence>
<dbReference type="Pfam" id="PF11720">
    <property type="entry name" value="Inhibitor_I78"/>
    <property type="match status" value="1"/>
</dbReference>
<dbReference type="AlphaFoldDB" id="A0A261TZM4"/>
<dbReference type="Gene3D" id="3.30.10.10">
    <property type="entry name" value="Trypsin Inhibitor V, subunit A"/>
    <property type="match status" value="1"/>
</dbReference>
<evidence type="ECO:0000313" key="3">
    <source>
        <dbReference type="EMBL" id="OZI54632.1"/>
    </source>
</evidence>
<dbReference type="PANTHER" id="PTHR39600">
    <property type="entry name" value="PEPTIDASE INHIBITOR I78 FAMILY PROTEIN"/>
    <property type="match status" value="1"/>
</dbReference>
<evidence type="ECO:0000313" key="4">
    <source>
        <dbReference type="Proteomes" id="UP000216885"/>
    </source>
</evidence>
<organism evidence="3 4">
    <name type="scientific">Bordetella genomosp. 4</name>
    <dbReference type="NCBI Taxonomy" id="463044"/>
    <lineage>
        <taxon>Bacteria</taxon>
        <taxon>Pseudomonadati</taxon>
        <taxon>Pseudomonadota</taxon>
        <taxon>Betaproteobacteria</taxon>
        <taxon>Burkholderiales</taxon>
        <taxon>Alcaligenaceae</taxon>
        <taxon>Bordetella</taxon>
    </lineage>
</organism>
<dbReference type="RefSeq" id="WP_094820709.1">
    <property type="nucleotide sequence ID" value="NZ_NEVO01000005.1"/>
</dbReference>
<keyword evidence="4" id="KW-1185">Reference proteome</keyword>
<comment type="caution">
    <text evidence="3">The sequence shown here is derived from an EMBL/GenBank/DDBJ whole genome shotgun (WGS) entry which is preliminary data.</text>
</comment>
<reference evidence="3 4" key="1">
    <citation type="submission" date="2017-05" db="EMBL/GenBank/DDBJ databases">
        <title>Complete and WGS of Bordetella genogroups.</title>
        <authorList>
            <person name="Spilker T."/>
            <person name="LiPuma J."/>
        </authorList>
    </citation>
    <scope>NUCLEOTIDE SEQUENCE [LARGE SCALE GENOMIC DNA]</scope>
    <source>
        <strain evidence="3 4">AU9919</strain>
    </source>
</reference>
<proteinExistence type="predicted"/>
<feature type="signal peptide" evidence="2">
    <location>
        <begin position="1"/>
        <end position="20"/>
    </location>
</feature>
<accession>A0A261TZM4</accession>
<dbReference type="OrthoDB" id="8724542at2"/>
<feature type="compositionally biased region" description="Low complexity" evidence="1">
    <location>
        <begin position="25"/>
        <end position="44"/>
    </location>
</feature>
<keyword evidence="2" id="KW-0732">Signal</keyword>
<name>A0A261TZM4_9BORD</name>
<feature type="region of interest" description="Disordered" evidence="1">
    <location>
        <begin position="19"/>
        <end position="45"/>
    </location>
</feature>
<protein>
    <recommendedName>
        <fullName evidence="5">Peptidase inhibitor I78 family protein</fullName>
    </recommendedName>
</protein>
<sequence length="109" mass="11310">MMRKLFPVILVAGLTACASSGTQHTSSDTSTYGGSGASSGTATTCDAQSVQDQVGKKYSESLNRTLSSGANATQLRVLKPGEVMTMEYNPTRLNVIVESDGSISALRCG</sequence>
<evidence type="ECO:0008006" key="5">
    <source>
        <dbReference type="Google" id="ProtNLM"/>
    </source>
</evidence>
<dbReference type="PROSITE" id="PS51257">
    <property type="entry name" value="PROKAR_LIPOPROTEIN"/>
    <property type="match status" value="1"/>
</dbReference>
<evidence type="ECO:0000256" key="1">
    <source>
        <dbReference type="SAM" id="MobiDB-lite"/>
    </source>
</evidence>
<gene>
    <name evidence="3" type="ORF">CAL20_16780</name>
</gene>
<dbReference type="InterPro" id="IPR021719">
    <property type="entry name" value="Prot_inh_I78"/>
</dbReference>